<evidence type="ECO:0000313" key="4">
    <source>
        <dbReference type="Proteomes" id="UP000654075"/>
    </source>
</evidence>
<protein>
    <submittedName>
        <fullName evidence="3">Uncharacterized protein</fullName>
    </submittedName>
</protein>
<evidence type="ECO:0000256" key="1">
    <source>
        <dbReference type="SAM" id="MobiDB-lite"/>
    </source>
</evidence>
<dbReference type="Proteomes" id="UP000654075">
    <property type="component" value="Unassembled WGS sequence"/>
</dbReference>
<keyword evidence="2" id="KW-0472">Membrane</keyword>
<organism evidence="3 4">
    <name type="scientific">Polarella glacialis</name>
    <name type="common">Dinoflagellate</name>
    <dbReference type="NCBI Taxonomy" id="89957"/>
    <lineage>
        <taxon>Eukaryota</taxon>
        <taxon>Sar</taxon>
        <taxon>Alveolata</taxon>
        <taxon>Dinophyceae</taxon>
        <taxon>Suessiales</taxon>
        <taxon>Suessiaceae</taxon>
        <taxon>Polarella</taxon>
    </lineage>
</organism>
<name>A0A813HYI0_POLGL</name>
<proteinExistence type="predicted"/>
<dbReference type="EMBL" id="CAJNNV010033171">
    <property type="protein sequence ID" value="CAE8642542.1"/>
    <property type="molecule type" value="Genomic_DNA"/>
</dbReference>
<feature type="transmembrane region" description="Helical" evidence="2">
    <location>
        <begin position="29"/>
        <end position="51"/>
    </location>
</feature>
<sequence>MSMPEEGPIMTRLKLIPTTMQRVADPNDVAIPALFCLTTFALSLFGLLFLAQLFVLDMVIPNPYAVHFVEKPDVRDLLLDMTQDVIPPLQHYIREATASTIQEPLLAQLATPDQQQGCIRRWAEKVRGESNMSRTDPDQIRIVLDRMGLGTMKHARRIMAPWLAAPVDVGPLLAQVEGCLAENPLVTEFACRTEADASLAFGIGDDPARFQATLRGILHFVVVLEQVVAEGSSDSIFYHEVVERLVQGDASQLRTIDGFDMTLEQKLQLDSGMPIHIAEAAWEDLNHGHVENVNVALALMTLEGVHEFQVMSKEWAHACLGWSMASVSMGANPELLAAFAKLAIPSVSCMGHGPYADSFVKNHRLSLLLSLIYVNRPEFPGKVTWEMRSPELTRAWGHANFDSMPISMPQRGQIEEKLNQMCAGRCQHGSAVFGHFGFSDFRKLNAIVAWATVLLLGLGMEVLLGSHIFQHLPEHHVEAFWKYSQFAFPLLTMVSFNAAARQSWFALFPLVLGMWKFGYPETICSLLSALKSYRLGHRTTALRRLCDGVGLLLHHGSASLVVCALITGVVPQTRELQSCILPLVLQHWFALLRYWSVGLYTFIELALEVVFELEVLGNYAAFFNLDMIMRMASSGMLFAHWLFLSSGMLGLISGFCEPRQGPEEAPEEADEIPAHNRARRRSQSLNDMNAAVDKLMGKQPNLREELAGVLPGVLPGDDAHMGERPRRVGWGLV</sequence>
<keyword evidence="4" id="KW-1185">Reference proteome</keyword>
<gene>
    <name evidence="3" type="ORF">PGLA1383_LOCUS57021</name>
</gene>
<feature type="region of interest" description="Disordered" evidence="1">
    <location>
        <begin position="660"/>
        <end position="683"/>
    </location>
</feature>
<accession>A0A813HYI0</accession>
<dbReference type="OrthoDB" id="52317at2759"/>
<evidence type="ECO:0000313" key="3">
    <source>
        <dbReference type="EMBL" id="CAE8642542.1"/>
    </source>
</evidence>
<evidence type="ECO:0000256" key="2">
    <source>
        <dbReference type="SAM" id="Phobius"/>
    </source>
</evidence>
<reference evidence="3" key="1">
    <citation type="submission" date="2021-02" db="EMBL/GenBank/DDBJ databases">
        <authorList>
            <person name="Dougan E. K."/>
            <person name="Rhodes N."/>
            <person name="Thang M."/>
            <person name="Chan C."/>
        </authorList>
    </citation>
    <scope>NUCLEOTIDE SEQUENCE</scope>
</reference>
<keyword evidence="2" id="KW-0812">Transmembrane</keyword>
<keyword evidence="2" id="KW-1133">Transmembrane helix</keyword>
<comment type="caution">
    <text evidence="3">The sequence shown here is derived from an EMBL/GenBank/DDBJ whole genome shotgun (WGS) entry which is preliminary data.</text>
</comment>
<dbReference type="AlphaFoldDB" id="A0A813HYI0"/>